<evidence type="ECO:0000313" key="2">
    <source>
        <dbReference type="Proteomes" id="UP000326354"/>
    </source>
</evidence>
<keyword evidence="2" id="KW-1185">Reference proteome</keyword>
<sequence>MRLLVLCILFVFASAGFSENLYVKSKSAKLRKHPRKKKTAAKAKRGDALEKVKKVRKWIRVKYKGKKLWVYKGKVSKKAPKSDKSLLTANYADNVATGNAVRGLSKVAIKFSSSQSVSEKHQKFMDYHQSFITTDKADFASQPTSRGVNLEKITSEMLDKFQEDGNIGAYADPGDEEFEEE</sequence>
<protein>
    <recommendedName>
        <fullName evidence="3">SH3b domain-containing protein</fullName>
    </recommendedName>
</protein>
<dbReference type="KEGG" id="uam:UABAM_02623"/>
<reference evidence="1 2" key="1">
    <citation type="submission" date="2019-08" db="EMBL/GenBank/DDBJ databases">
        <title>Complete genome sequence of Candidatus Uab amorphum.</title>
        <authorList>
            <person name="Shiratori T."/>
            <person name="Suzuki S."/>
            <person name="Kakizawa Y."/>
            <person name="Ishida K."/>
        </authorList>
    </citation>
    <scope>NUCLEOTIDE SEQUENCE [LARGE SCALE GENOMIC DNA]</scope>
    <source>
        <strain evidence="1 2">SRT547</strain>
    </source>
</reference>
<accession>A0A5S9IMP8</accession>
<dbReference type="EMBL" id="AP019860">
    <property type="protein sequence ID" value="BBM84266.1"/>
    <property type="molecule type" value="Genomic_DNA"/>
</dbReference>
<proteinExistence type="predicted"/>
<dbReference type="RefSeq" id="WP_151968432.1">
    <property type="nucleotide sequence ID" value="NZ_AP019860.1"/>
</dbReference>
<dbReference type="AlphaFoldDB" id="A0A5S9IMP8"/>
<dbReference type="Proteomes" id="UP000326354">
    <property type="component" value="Chromosome"/>
</dbReference>
<gene>
    <name evidence="1" type="ORF">UABAM_02623</name>
</gene>
<evidence type="ECO:0000313" key="1">
    <source>
        <dbReference type="EMBL" id="BBM84266.1"/>
    </source>
</evidence>
<dbReference type="OrthoDB" id="5457434at2"/>
<evidence type="ECO:0008006" key="3">
    <source>
        <dbReference type="Google" id="ProtNLM"/>
    </source>
</evidence>
<organism evidence="1 2">
    <name type="scientific">Uabimicrobium amorphum</name>
    <dbReference type="NCBI Taxonomy" id="2596890"/>
    <lineage>
        <taxon>Bacteria</taxon>
        <taxon>Pseudomonadati</taxon>
        <taxon>Planctomycetota</taxon>
        <taxon>Candidatus Uabimicrobiia</taxon>
        <taxon>Candidatus Uabimicrobiales</taxon>
        <taxon>Candidatus Uabimicrobiaceae</taxon>
        <taxon>Candidatus Uabimicrobium</taxon>
    </lineage>
</organism>
<name>A0A5S9IMP8_UABAM</name>